<dbReference type="AlphaFoldDB" id="A0A3M7SX42"/>
<evidence type="ECO:0000313" key="3">
    <source>
        <dbReference type="Proteomes" id="UP000276133"/>
    </source>
</evidence>
<dbReference type="Proteomes" id="UP000276133">
    <property type="component" value="Unassembled WGS sequence"/>
</dbReference>
<proteinExistence type="predicted"/>
<feature type="region of interest" description="Disordered" evidence="1">
    <location>
        <begin position="19"/>
        <end position="51"/>
    </location>
</feature>
<evidence type="ECO:0000256" key="1">
    <source>
        <dbReference type="SAM" id="MobiDB-lite"/>
    </source>
</evidence>
<organism evidence="2 3">
    <name type="scientific">Brachionus plicatilis</name>
    <name type="common">Marine rotifer</name>
    <name type="synonym">Brachionus muelleri</name>
    <dbReference type="NCBI Taxonomy" id="10195"/>
    <lineage>
        <taxon>Eukaryota</taxon>
        <taxon>Metazoa</taxon>
        <taxon>Spiralia</taxon>
        <taxon>Gnathifera</taxon>
        <taxon>Rotifera</taxon>
        <taxon>Eurotatoria</taxon>
        <taxon>Monogononta</taxon>
        <taxon>Pseudotrocha</taxon>
        <taxon>Ploima</taxon>
        <taxon>Brachionidae</taxon>
        <taxon>Brachionus</taxon>
    </lineage>
</organism>
<dbReference type="EMBL" id="REGN01000654">
    <property type="protein sequence ID" value="RNA40292.1"/>
    <property type="molecule type" value="Genomic_DNA"/>
</dbReference>
<feature type="compositionally biased region" description="Polar residues" evidence="1">
    <location>
        <begin position="42"/>
        <end position="51"/>
    </location>
</feature>
<comment type="caution">
    <text evidence="2">The sequence shown here is derived from an EMBL/GenBank/DDBJ whole genome shotgun (WGS) entry which is preliminary data.</text>
</comment>
<evidence type="ECO:0000313" key="2">
    <source>
        <dbReference type="EMBL" id="RNA40292.1"/>
    </source>
</evidence>
<accession>A0A3M7SX42</accession>
<protein>
    <submittedName>
        <fullName evidence="2">Uncharacterized protein</fullName>
    </submittedName>
</protein>
<gene>
    <name evidence="2" type="ORF">BpHYR1_017900</name>
</gene>
<sequence>MLLLKYPDKYLKKRIQNLTPANNLDDTDNESEDIIPPKKARSWSQNSRNFSNSKPKVQNFFCISVKDPSEIPNFSLTGLDSSLTNNPLLLKKNNKNHSENV</sequence>
<name>A0A3M7SX42_BRAPC</name>
<keyword evidence="3" id="KW-1185">Reference proteome</keyword>
<reference evidence="2 3" key="1">
    <citation type="journal article" date="2018" name="Sci. Rep.">
        <title>Genomic signatures of local adaptation to the degree of environmental predictability in rotifers.</title>
        <authorList>
            <person name="Franch-Gras L."/>
            <person name="Hahn C."/>
            <person name="Garcia-Roger E.M."/>
            <person name="Carmona M.J."/>
            <person name="Serra M."/>
            <person name="Gomez A."/>
        </authorList>
    </citation>
    <scope>NUCLEOTIDE SEQUENCE [LARGE SCALE GENOMIC DNA]</scope>
    <source>
        <strain evidence="2">HYR1</strain>
    </source>
</reference>